<dbReference type="InterPro" id="IPR001298">
    <property type="entry name" value="Filamin/ABP280_rpt"/>
</dbReference>
<gene>
    <name evidence="13" type="ORF">PLOB_00047406</name>
</gene>
<dbReference type="SUPFAM" id="SSF57845">
    <property type="entry name" value="B-box zinc-binding domain"/>
    <property type="match status" value="1"/>
</dbReference>
<keyword evidence="3" id="KW-0479">Metal-binding</keyword>
<dbReference type="EMBL" id="CALNXK010000087">
    <property type="protein sequence ID" value="CAH3149628.1"/>
    <property type="molecule type" value="Genomic_DNA"/>
</dbReference>
<dbReference type="InterPro" id="IPR001841">
    <property type="entry name" value="Znf_RING"/>
</dbReference>
<dbReference type="Gene3D" id="3.30.40.10">
    <property type="entry name" value="Zinc/RING finger domain, C3HC4 (zinc finger)"/>
    <property type="match status" value="1"/>
</dbReference>
<keyword evidence="4" id="KW-0677">Repeat</keyword>
<dbReference type="PROSITE" id="PS50119">
    <property type="entry name" value="ZF_BBOX"/>
    <property type="match status" value="1"/>
</dbReference>
<evidence type="ECO:0000313" key="14">
    <source>
        <dbReference type="Proteomes" id="UP001159405"/>
    </source>
</evidence>
<evidence type="ECO:0000256" key="4">
    <source>
        <dbReference type="ARBA" id="ARBA00022737"/>
    </source>
</evidence>
<keyword evidence="10" id="KW-0175">Coiled coil</keyword>
<evidence type="ECO:0000256" key="6">
    <source>
        <dbReference type="ARBA" id="ARBA00022833"/>
    </source>
</evidence>
<keyword evidence="5 7" id="KW-0863">Zinc-finger</keyword>
<dbReference type="InterPro" id="IPR013783">
    <property type="entry name" value="Ig-like_fold"/>
</dbReference>
<dbReference type="PROSITE" id="PS51125">
    <property type="entry name" value="NHL"/>
    <property type="match status" value="5"/>
</dbReference>
<dbReference type="SMART" id="SM00336">
    <property type="entry name" value="BBOX"/>
    <property type="match status" value="2"/>
</dbReference>
<evidence type="ECO:0000256" key="9">
    <source>
        <dbReference type="PROSITE-ProRule" id="PRU00504"/>
    </source>
</evidence>
<evidence type="ECO:0008006" key="15">
    <source>
        <dbReference type="Google" id="ProtNLM"/>
    </source>
</evidence>
<dbReference type="InterPro" id="IPR027370">
    <property type="entry name" value="Znf-RING_euk"/>
</dbReference>
<keyword evidence="2" id="KW-0597">Phosphoprotein</keyword>
<dbReference type="Gene3D" id="2.60.40.10">
    <property type="entry name" value="Immunoglobulins"/>
    <property type="match status" value="1"/>
</dbReference>
<dbReference type="PROSITE" id="PS50194">
    <property type="entry name" value="FILAMIN_REPEAT"/>
    <property type="match status" value="1"/>
</dbReference>
<keyword evidence="6" id="KW-0862">Zinc</keyword>
<feature type="domain" description="B box-type" evidence="12">
    <location>
        <begin position="153"/>
        <end position="196"/>
    </location>
</feature>
<feature type="repeat" description="NHL" evidence="9">
    <location>
        <begin position="665"/>
        <end position="699"/>
    </location>
</feature>
<feature type="repeat" description="NHL" evidence="9">
    <location>
        <begin position="703"/>
        <end position="744"/>
    </location>
</feature>
<dbReference type="Pfam" id="PF00643">
    <property type="entry name" value="zf-B_box"/>
    <property type="match status" value="1"/>
</dbReference>
<dbReference type="Pfam" id="PF00630">
    <property type="entry name" value="Filamin"/>
    <property type="match status" value="1"/>
</dbReference>
<dbReference type="InterPro" id="IPR001258">
    <property type="entry name" value="NHL_repeat"/>
</dbReference>
<dbReference type="SMART" id="SM00557">
    <property type="entry name" value="IG_FLMN"/>
    <property type="match status" value="1"/>
</dbReference>
<dbReference type="SMART" id="SM00184">
    <property type="entry name" value="RING"/>
    <property type="match status" value="1"/>
</dbReference>
<evidence type="ECO:0000259" key="11">
    <source>
        <dbReference type="PROSITE" id="PS50089"/>
    </source>
</evidence>
<dbReference type="InterPro" id="IPR017907">
    <property type="entry name" value="Znf_RING_CS"/>
</dbReference>
<feature type="repeat" description="NHL" evidence="9">
    <location>
        <begin position="570"/>
        <end position="613"/>
    </location>
</feature>
<evidence type="ECO:0000259" key="12">
    <source>
        <dbReference type="PROSITE" id="PS50119"/>
    </source>
</evidence>
<dbReference type="PANTHER" id="PTHR24104">
    <property type="entry name" value="E3 UBIQUITIN-PROTEIN LIGASE NHLRC1-RELATED"/>
    <property type="match status" value="1"/>
</dbReference>
<dbReference type="Pfam" id="PF01436">
    <property type="entry name" value="NHL"/>
    <property type="match status" value="3"/>
</dbReference>
<dbReference type="InterPro" id="IPR011042">
    <property type="entry name" value="6-blade_b-propeller_TolB-like"/>
</dbReference>
<dbReference type="SUPFAM" id="SSF57850">
    <property type="entry name" value="RING/U-box"/>
    <property type="match status" value="1"/>
</dbReference>
<evidence type="ECO:0000256" key="10">
    <source>
        <dbReference type="SAM" id="Coils"/>
    </source>
</evidence>
<dbReference type="InterPro" id="IPR013083">
    <property type="entry name" value="Znf_RING/FYVE/PHD"/>
</dbReference>
<dbReference type="InterPro" id="IPR017868">
    <property type="entry name" value="Filamin/ABP280_repeat-like"/>
</dbReference>
<proteinExistence type="inferred from homology"/>
<name>A0ABN8PSL8_9CNID</name>
<dbReference type="InterPro" id="IPR014756">
    <property type="entry name" value="Ig_E-set"/>
</dbReference>
<dbReference type="Pfam" id="PF13445">
    <property type="entry name" value="zf-RING_UBOX"/>
    <property type="match status" value="1"/>
</dbReference>
<comment type="caution">
    <text evidence="13">The sequence shown here is derived from an EMBL/GenBank/DDBJ whole genome shotgun (WGS) entry which is preliminary data.</text>
</comment>
<keyword evidence="14" id="KW-1185">Reference proteome</keyword>
<feature type="repeat" description="Filamin" evidence="8">
    <location>
        <begin position="366"/>
        <end position="469"/>
    </location>
</feature>
<sequence length="744" mass="83240">MDIKTLLDNLHEEVSCSVCMCKFTDPKQLPCLHSFCLHCLNGIQRTSANPNVIACPECRQEFRVPESRNLQALPTNFRINSLLDVLAIKECNTSGVKCGNCDKKSEHSFYCFQCCAFWCDDCIGLHNGIRANKEHHALALKDFQDQDFESILKRPAFCGKPGHERKELEFFCKTCEAAICYSCIATLHEGHPKILLDEAANERKLHVQAAIDSQKQRALQMKENIARIQADCANIQAQVDNVKKDAQMFVDNMIAVLEAKKQEIFNDVEKKAKETLQLLGTQQCKVESMLKSIEAEIEKGEQILKRRTSAEITKLDTNTIFQADGIDDGGHDECHFENLRHFVFIQNEMLMNKVNSRGIGSFRSFPSKTVAQQSRAEGEGIREATAGLKAHIVVTTRTADGVQCYEERDFVKVEIRNRHGNDCATKVLVGDNKNGTYKISYFAKETGTCEASVKVNGEHIQGSPFKVQIKARQYKPVLSFGQEGSSFGGFNQPWGVAVNEHDEIAVTDRKNHRVQIFDATGSLLRSFGCKGDQEGEFNEPCGIVFYNDKIVVVDRNNHRVQVLSAQGEFLYQFGGEGNLDHQFNLPLGISIDYEGNFIVADSRNKSIKVFSPRGHFLRKIRTTVTFPFHCIQHDNYLVLSDYEENCVEVLNVEGAVMCKFGAGYGDGEFNSPFCLSVTKAEHLIVCDGGNHRVQVFEITGKFVTKFGSFGSGKGKLNVPVSAAVLSDGKVVVSDFLNHRVQVFE</sequence>
<evidence type="ECO:0000256" key="2">
    <source>
        <dbReference type="ARBA" id="ARBA00022553"/>
    </source>
</evidence>
<evidence type="ECO:0000256" key="8">
    <source>
        <dbReference type="PROSITE-ProRule" id="PRU00087"/>
    </source>
</evidence>
<evidence type="ECO:0000256" key="1">
    <source>
        <dbReference type="ARBA" id="ARBA00008518"/>
    </source>
</evidence>
<dbReference type="Gene3D" id="3.30.160.60">
    <property type="entry name" value="Classic Zinc Finger"/>
    <property type="match status" value="1"/>
</dbReference>
<evidence type="ECO:0000256" key="7">
    <source>
        <dbReference type="PROSITE-ProRule" id="PRU00024"/>
    </source>
</evidence>
<feature type="coiled-coil region" evidence="10">
    <location>
        <begin position="211"/>
        <end position="274"/>
    </location>
</feature>
<protein>
    <recommendedName>
        <fullName evidence="15">E3 ubiquitin-protein ligase TRIM71</fullName>
    </recommendedName>
</protein>
<dbReference type="PROSITE" id="PS50089">
    <property type="entry name" value="ZF_RING_2"/>
    <property type="match status" value="1"/>
</dbReference>
<evidence type="ECO:0000256" key="3">
    <source>
        <dbReference type="ARBA" id="ARBA00022723"/>
    </source>
</evidence>
<dbReference type="PANTHER" id="PTHR24104:SF25">
    <property type="entry name" value="PROTEIN LIN-41"/>
    <property type="match status" value="1"/>
</dbReference>
<reference evidence="13 14" key="1">
    <citation type="submission" date="2022-05" db="EMBL/GenBank/DDBJ databases">
        <authorList>
            <consortium name="Genoscope - CEA"/>
            <person name="William W."/>
        </authorList>
    </citation>
    <scope>NUCLEOTIDE SEQUENCE [LARGE SCALE GENOMIC DNA]</scope>
</reference>
<accession>A0ABN8PSL8</accession>
<evidence type="ECO:0000256" key="5">
    <source>
        <dbReference type="ARBA" id="ARBA00022771"/>
    </source>
</evidence>
<dbReference type="Gene3D" id="2.120.10.30">
    <property type="entry name" value="TolB, C-terminal domain"/>
    <property type="match status" value="2"/>
</dbReference>
<comment type="similarity">
    <text evidence="1">Belongs to the TRIM/RBCC family.</text>
</comment>
<dbReference type="SUPFAM" id="SSF101898">
    <property type="entry name" value="NHL repeat"/>
    <property type="match status" value="1"/>
</dbReference>
<feature type="domain" description="RING-type" evidence="11">
    <location>
        <begin position="16"/>
        <end position="59"/>
    </location>
</feature>
<feature type="repeat" description="NHL" evidence="9">
    <location>
        <begin position="477"/>
        <end position="520"/>
    </location>
</feature>
<dbReference type="Proteomes" id="UP001159405">
    <property type="component" value="Unassembled WGS sequence"/>
</dbReference>
<dbReference type="Pfam" id="PF17170">
    <property type="entry name" value="DUF5128"/>
    <property type="match status" value="1"/>
</dbReference>
<organism evidence="13 14">
    <name type="scientific">Porites lobata</name>
    <dbReference type="NCBI Taxonomy" id="104759"/>
    <lineage>
        <taxon>Eukaryota</taxon>
        <taxon>Metazoa</taxon>
        <taxon>Cnidaria</taxon>
        <taxon>Anthozoa</taxon>
        <taxon>Hexacorallia</taxon>
        <taxon>Scleractinia</taxon>
        <taxon>Fungiina</taxon>
        <taxon>Poritidae</taxon>
        <taxon>Porites</taxon>
    </lineage>
</organism>
<dbReference type="InterPro" id="IPR050952">
    <property type="entry name" value="TRIM-NHL_E3_ligases"/>
</dbReference>
<dbReference type="InterPro" id="IPR000315">
    <property type="entry name" value="Znf_B-box"/>
</dbReference>
<dbReference type="PROSITE" id="PS00518">
    <property type="entry name" value="ZF_RING_1"/>
    <property type="match status" value="1"/>
</dbReference>
<feature type="repeat" description="NHL" evidence="9">
    <location>
        <begin position="524"/>
        <end position="566"/>
    </location>
</feature>
<dbReference type="SUPFAM" id="SSF81296">
    <property type="entry name" value="E set domains"/>
    <property type="match status" value="1"/>
</dbReference>
<evidence type="ECO:0000313" key="13">
    <source>
        <dbReference type="EMBL" id="CAH3149628.1"/>
    </source>
</evidence>